<evidence type="ECO:0000256" key="10">
    <source>
        <dbReference type="ARBA" id="ARBA00022989"/>
    </source>
</evidence>
<comment type="subcellular location">
    <subcellularLocation>
        <location evidence="2">Membrane</location>
        <topology evidence="2">Multi-pass membrane protein</topology>
    </subcellularLocation>
</comment>
<dbReference type="EMBL" id="JAUJEA010000006">
    <property type="protein sequence ID" value="MDN5203007.1"/>
    <property type="molecule type" value="Genomic_DNA"/>
</dbReference>
<dbReference type="PRINTS" id="PR00344">
    <property type="entry name" value="BCTRLSENSOR"/>
</dbReference>
<dbReference type="SMART" id="SM00387">
    <property type="entry name" value="HATPase_c"/>
    <property type="match status" value="1"/>
</dbReference>
<dbReference type="EC" id="2.7.13.3" evidence="3"/>
<keyword evidence="11" id="KW-0902">Two-component regulatory system</keyword>
<evidence type="ECO:0000256" key="12">
    <source>
        <dbReference type="ARBA" id="ARBA00023136"/>
    </source>
</evidence>
<keyword evidence="8 15" id="KW-0418">Kinase</keyword>
<dbReference type="Gene3D" id="3.30.565.10">
    <property type="entry name" value="Histidine kinase-like ATPase, C-terminal domain"/>
    <property type="match status" value="1"/>
</dbReference>
<dbReference type="InterPro" id="IPR035965">
    <property type="entry name" value="PAS-like_dom_sf"/>
</dbReference>
<dbReference type="InterPro" id="IPR004358">
    <property type="entry name" value="Sig_transdc_His_kin-like_C"/>
</dbReference>
<keyword evidence="4" id="KW-0597">Phosphoprotein</keyword>
<dbReference type="InterPro" id="IPR003661">
    <property type="entry name" value="HisK_dim/P_dom"/>
</dbReference>
<evidence type="ECO:0000256" key="6">
    <source>
        <dbReference type="ARBA" id="ARBA00022692"/>
    </source>
</evidence>
<evidence type="ECO:0000259" key="13">
    <source>
        <dbReference type="PROSITE" id="PS50109"/>
    </source>
</evidence>
<comment type="caution">
    <text evidence="15">The sequence shown here is derived from an EMBL/GenBank/DDBJ whole genome shotgun (WGS) entry which is preliminary data.</text>
</comment>
<dbReference type="InterPro" id="IPR050351">
    <property type="entry name" value="BphY/WalK/GraS-like"/>
</dbReference>
<dbReference type="CDD" id="cd00082">
    <property type="entry name" value="HisKA"/>
    <property type="match status" value="1"/>
</dbReference>
<organism evidence="15 16">
    <name type="scientific">Splendidivirga corallicola</name>
    <dbReference type="NCBI Taxonomy" id="3051826"/>
    <lineage>
        <taxon>Bacteria</taxon>
        <taxon>Pseudomonadati</taxon>
        <taxon>Bacteroidota</taxon>
        <taxon>Cytophagia</taxon>
        <taxon>Cytophagales</taxon>
        <taxon>Splendidivirgaceae</taxon>
        <taxon>Splendidivirga</taxon>
    </lineage>
</organism>
<dbReference type="Pfam" id="PF13188">
    <property type="entry name" value="PAS_8"/>
    <property type="match status" value="1"/>
</dbReference>
<dbReference type="GO" id="GO:0004673">
    <property type="term" value="F:protein histidine kinase activity"/>
    <property type="evidence" value="ECO:0007669"/>
    <property type="project" value="UniProtKB-EC"/>
</dbReference>
<sequence length="506" mass="58313">MDGIETLIEFFQDVIVIIDEKSIIKHCNTQVKHVFGYEPEELSNKNLSILLTREMQEMHEKYVDIFFKHPRFRESVHGENIKGIKKDGSEIYLEIALAPYFKEGKVLGIAAIREPDDQRKVEVDYRNLFNVLNAKKETTANQIQKSQNLLSTLLLYQSVFRDAPDLMAIVDLEFRFSAFNNAFARAFKNTYDKGLEVGMSLIEALPDDHEMQSIFMKHWMAAADSPIDTILKWKLNDTDEKLFPSIFKSLEDNKNNRIGILILSYTRKRTFTEDLIENNFYFGKYIKMNEFLHKVNHDLHAPLNSILGLIQIVEYDKGLKEDTQACISKIKNSAAFLKSYLDDLIRECLEEFSDDQRVSFDQVISDVQDSLGRVVEENNIDISCSFKIQNVQISKSLIYSIFLNFISNAIKYQRKDVQSFLHIRTIDVNEYVVIVFEDNGIGIDLEKHGHLIFEPGKRISNDTVGKGIGLFLIKKQLEELDGKIEVESTPTQGTIFKVFIKNNGAL</sequence>
<comment type="catalytic activity">
    <reaction evidence="1">
        <text>ATP + protein L-histidine = ADP + protein N-phospho-L-histidine.</text>
        <dbReference type="EC" id="2.7.13.3"/>
    </reaction>
</comment>
<accession>A0ABT8KQH0</accession>
<keyword evidence="6" id="KW-0812">Transmembrane</keyword>
<keyword evidence="10" id="KW-1133">Transmembrane helix</keyword>
<dbReference type="Pfam" id="PF02518">
    <property type="entry name" value="HATPase_c"/>
    <property type="match status" value="1"/>
</dbReference>
<dbReference type="NCBIfam" id="TIGR00229">
    <property type="entry name" value="sensory_box"/>
    <property type="match status" value="1"/>
</dbReference>
<feature type="domain" description="Histidine kinase" evidence="13">
    <location>
        <begin position="294"/>
        <end position="504"/>
    </location>
</feature>
<dbReference type="PROSITE" id="PS50109">
    <property type="entry name" value="HIS_KIN"/>
    <property type="match status" value="1"/>
</dbReference>
<dbReference type="Pfam" id="PF13426">
    <property type="entry name" value="PAS_9"/>
    <property type="match status" value="1"/>
</dbReference>
<name>A0ABT8KQH0_9BACT</name>
<evidence type="ECO:0000256" key="1">
    <source>
        <dbReference type="ARBA" id="ARBA00000085"/>
    </source>
</evidence>
<dbReference type="Gene3D" id="1.10.287.130">
    <property type="match status" value="1"/>
</dbReference>
<dbReference type="PANTHER" id="PTHR42878:SF7">
    <property type="entry name" value="SENSOR HISTIDINE KINASE GLRK"/>
    <property type="match status" value="1"/>
</dbReference>
<dbReference type="SUPFAM" id="SSF55874">
    <property type="entry name" value="ATPase domain of HSP90 chaperone/DNA topoisomerase II/histidine kinase"/>
    <property type="match status" value="1"/>
</dbReference>
<evidence type="ECO:0000256" key="9">
    <source>
        <dbReference type="ARBA" id="ARBA00022840"/>
    </source>
</evidence>
<evidence type="ECO:0000256" key="7">
    <source>
        <dbReference type="ARBA" id="ARBA00022741"/>
    </source>
</evidence>
<evidence type="ECO:0000256" key="11">
    <source>
        <dbReference type="ARBA" id="ARBA00023012"/>
    </source>
</evidence>
<dbReference type="Proteomes" id="UP001172082">
    <property type="component" value="Unassembled WGS sequence"/>
</dbReference>
<evidence type="ECO:0000256" key="4">
    <source>
        <dbReference type="ARBA" id="ARBA00022553"/>
    </source>
</evidence>
<dbReference type="CDD" id="cd00130">
    <property type="entry name" value="PAS"/>
    <property type="match status" value="1"/>
</dbReference>
<dbReference type="SUPFAM" id="SSF47384">
    <property type="entry name" value="Homodimeric domain of signal transducing histidine kinase"/>
    <property type="match status" value="1"/>
</dbReference>
<dbReference type="PROSITE" id="PS50112">
    <property type="entry name" value="PAS"/>
    <property type="match status" value="1"/>
</dbReference>
<protein>
    <recommendedName>
        <fullName evidence="3">histidine kinase</fullName>
        <ecNumber evidence="3">2.7.13.3</ecNumber>
    </recommendedName>
</protein>
<evidence type="ECO:0000256" key="3">
    <source>
        <dbReference type="ARBA" id="ARBA00012438"/>
    </source>
</evidence>
<evidence type="ECO:0000313" key="16">
    <source>
        <dbReference type="Proteomes" id="UP001172082"/>
    </source>
</evidence>
<evidence type="ECO:0000256" key="2">
    <source>
        <dbReference type="ARBA" id="ARBA00004141"/>
    </source>
</evidence>
<dbReference type="InterPro" id="IPR005467">
    <property type="entry name" value="His_kinase_dom"/>
</dbReference>
<evidence type="ECO:0000256" key="5">
    <source>
        <dbReference type="ARBA" id="ARBA00022679"/>
    </source>
</evidence>
<dbReference type="Gene3D" id="3.30.450.20">
    <property type="entry name" value="PAS domain"/>
    <property type="match status" value="2"/>
</dbReference>
<feature type="domain" description="PAS" evidence="14">
    <location>
        <begin position="1"/>
        <end position="79"/>
    </location>
</feature>
<dbReference type="PANTHER" id="PTHR42878">
    <property type="entry name" value="TWO-COMPONENT HISTIDINE KINASE"/>
    <property type="match status" value="1"/>
</dbReference>
<dbReference type="InterPro" id="IPR036097">
    <property type="entry name" value="HisK_dim/P_sf"/>
</dbReference>
<dbReference type="SUPFAM" id="SSF55785">
    <property type="entry name" value="PYP-like sensor domain (PAS domain)"/>
    <property type="match status" value="2"/>
</dbReference>
<dbReference type="InterPro" id="IPR003594">
    <property type="entry name" value="HATPase_dom"/>
</dbReference>
<gene>
    <name evidence="15" type="ORF">QQ008_16575</name>
</gene>
<keyword evidence="12" id="KW-0472">Membrane</keyword>
<evidence type="ECO:0000259" key="14">
    <source>
        <dbReference type="PROSITE" id="PS50112"/>
    </source>
</evidence>
<dbReference type="InterPro" id="IPR000014">
    <property type="entry name" value="PAS"/>
</dbReference>
<evidence type="ECO:0000256" key="8">
    <source>
        <dbReference type="ARBA" id="ARBA00022777"/>
    </source>
</evidence>
<dbReference type="InterPro" id="IPR036890">
    <property type="entry name" value="HATPase_C_sf"/>
</dbReference>
<keyword evidence="5 15" id="KW-0808">Transferase</keyword>
<keyword evidence="9" id="KW-0067">ATP-binding</keyword>
<evidence type="ECO:0000313" key="15">
    <source>
        <dbReference type="EMBL" id="MDN5203007.1"/>
    </source>
</evidence>
<keyword evidence="16" id="KW-1185">Reference proteome</keyword>
<keyword evidence="7" id="KW-0547">Nucleotide-binding</keyword>
<reference evidence="15" key="1">
    <citation type="submission" date="2023-06" db="EMBL/GenBank/DDBJ databases">
        <title>Genomic of Parafulvivirga corallium.</title>
        <authorList>
            <person name="Wang G."/>
        </authorList>
    </citation>
    <scope>NUCLEOTIDE SEQUENCE</scope>
    <source>
        <strain evidence="15">BMA10</strain>
    </source>
</reference>
<dbReference type="SMART" id="SM00091">
    <property type="entry name" value="PAS"/>
    <property type="match status" value="2"/>
</dbReference>
<proteinExistence type="predicted"/>
<dbReference type="RefSeq" id="WP_346753031.1">
    <property type="nucleotide sequence ID" value="NZ_JAUJEA010000006.1"/>
</dbReference>